<keyword evidence="2" id="KW-1185">Reference proteome</keyword>
<evidence type="ECO:0000313" key="2">
    <source>
        <dbReference type="Proteomes" id="UP001732700"/>
    </source>
</evidence>
<evidence type="ECO:0000313" key="1">
    <source>
        <dbReference type="EnsemblPlants" id="AVESA.00010b.r2.2CG0300710.1.CDS"/>
    </source>
</evidence>
<proteinExistence type="predicted"/>
<name>A0ACD5UQG3_AVESA</name>
<reference evidence="1" key="2">
    <citation type="submission" date="2025-09" db="UniProtKB">
        <authorList>
            <consortium name="EnsemblPlants"/>
        </authorList>
    </citation>
    <scope>IDENTIFICATION</scope>
</reference>
<reference evidence="1" key="1">
    <citation type="submission" date="2021-05" db="EMBL/GenBank/DDBJ databases">
        <authorList>
            <person name="Scholz U."/>
            <person name="Mascher M."/>
            <person name="Fiebig A."/>
        </authorList>
    </citation>
    <scope>NUCLEOTIDE SEQUENCE [LARGE SCALE GENOMIC DNA]</scope>
</reference>
<accession>A0ACD5UQG3</accession>
<sequence length="635" mass="69615">MEMRARESVYMSEDLTRAIAPYAAALHDAFLHSHCSACFGKLPSQPPGAVSCMMCCSVRYCSSDCSSSDCQVHSSSGECCFFADYIKRASPSFLADGTSDPRAALRLLYLLEMCGLVSSDSVNQATRIGGLSASGIGEAMGEGGEIAERILEGSMLMSSARKMRTQTSVISANGLTVETVALWAVMINSVAVQISEGRDLGVAIYGPSFSWFNHSCSPNASYRFVLAPCIEDSVSDKSEYPAVPASKEVALDVWHAWQFEDDSTDALSKYGPRVVVRCMKPVNKGDEVCITYIDLLQTREARHSDLWSKYKFICSCKRCTSSPEPYVDLLLNGDFRNLNSPEDVPMSPAIEDLNDILQQAISVYSLDDDPKACCDMIEAMLTKNLTDDLQQVEHPERRHILHPVHHICFGACITLASAYRFRALTANTEGENSVVSFKMTKAAAAYSFVLAGATHHLFLSECSLMIPLSHFLLSAGQSLLAFIECINGETRINVSEANFSFASCLSSSAKHDSIQYNKFRSTCEEFGTRMLSLSLQCWPFLAQSSPCLEKIKNPIDFGWLGTTIFQSLHLSEEDCAKLSSTDGLAIYTKKQKGCILSLAVCCIIFCKYLASICYGPQHYLANQANDLLEGIDLAQ</sequence>
<protein>
    <submittedName>
        <fullName evidence="1">Uncharacterized protein</fullName>
    </submittedName>
</protein>
<dbReference type="Proteomes" id="UP001732700">
    <property type="component" value="Chromosome 2C"/>
</dbReference>
<organism evidence="1 2">
    <name type="scientific">Avena sativa</name>
    <name type="common">Oat</name>
    <dbReference type="NCBI Taxonomy" id="4498"/>
    <lineage>
        <taxon>Eukaryota</taxon>
        <taxon>Viridiplantae</taxon>
        <taxon>Streptophyta</taxon>
        <taxon>Embryophyta</taxon>
        <taxon>Tracheophyta</taxon>
        <taxon>Spermatophyta</taxon>
        <taxon>Magnoliopsida</taxon>
        <taxon>Liliopsida</taxon>
        <taxon>Poales</taxon>
        <taxon>Poaceae</taxon>
        <taxon>BOP clade</taxon>
        <taxon>Pooideae</taxon>
        <taxon>Poodae</taxon>
        <taxon>Poeae</taxon>
        <taxon>Poeae Chloroplast Group 1 (Aveneae type)</taxon>
        <taxon>Aveninae</taxon>
        <taxon>Avena</taxon>
    </lineage>
</organism>
<dbReference type="EnsemblPlants" id="AVESA.00010b.r2.2CG0300710.1">
    <property type="protein sequence ID" value="AVESA.00010b.r2.2CG0300710.1.CDS"/>
    <property type="gene ID" value="AVESA.00010b.r2.2CG0300710"/>
</dbReference>